<dbReference type="Pfam" id="PF03496">
    <property type="entry name" value="ADPrib_exo_Tox"/>
    <property type="match status" value="1"/>
</dbReference>
<dbReference type="SUPFAM" id="SSF48452">
    <property type="entry name" value="TPR-like"/>
    <property type="match status" value="1"/>
</dbReference>
<proteinExistence type="predicted"/>
<reference evidence="2" key="1">
    <citation type="submission" date="2021-02" db="EMBL/GenBank/DDBJ databases">
        <authorList>
            <person name="Nowell W R."/>
        </authorList>
    </citation>
    <scope>NUCLEOTIDE SEQUENCE</scope>
</reference>
<dbReference type="InterPro" id="IPR011990">
    <property type="entry name" value="TPR-like_helical_dom_sf"/>
</dbReference>
<evidence type="ECO:0000313" key="3">
    <source>
        <dbReference type="Proteomes" id="UP000663887"/>
    </source>
</evidence>
<dbReference type="InterPro" id="IPR003540">
    <property type="entry name" value="ADP-ribosyltransferase"/>
</dbReference>
<evidence type="ECO:0000313" key="2">
    <source>
        <dbReference type="EMBL" id="CAF2078282.1"/>
    </source>
</evidence>
<gene>
    <name evidence="2" type="ORF">XDN619_LOCUS14031</name>
</gene>
<feature type="domain" description="ADP ribosyltransferase" evidence="1">
    <location>
        <begin position="283"/>
        <end position="380"/>
    </location>
</feature>
<dbReference type="Gene3D" id="1.25.40.10">
    <property type="entry name" value="Tetratricopeptide repeat domain"/>
    <property type="match status" value="2"/>
</dbReference>
<accession>A0A816S195</accession>
<dbReference type="GO" id="GO:0005576">
    <property type="term" value="C:extracellular region"/>
    <property type="evidence" value="ECO:0007669"/>
    <property type="project" value="InterPro"/>
</dbReference>
<dbReference type="Proteomes" id="UP000663887">
    <property type="component" value="Unassembled WGS sequence"/>
</dbReference>
<comment type="caution">
    <text evidence="2">The sequence shown here is derived from an EMBL/GenBank/DDBJ whole genome shotgun (WGS) entry which is preliminary data.</text>
</comment>
<dbReference type="EMBL" id="CAJNRG010005592">
    <property type="protein sequence ID" value="CAF2078282.1"/>
    <property type="molecule type" value="Genomic_DNA"/>
</dbReference>
<evidence type="ECO:0000259" key="1">
    <source>
        <dbReference type="Pfam" id="PF03496"/>
    </source>
</evidence>
<sequence length="921" mass="108164">MLDKDFHYTSDTEHRQVFNRRQVNLESHQLVWLDPDFNRDSTISIKNLRNIIDYTRVFDNGEDCLKYIEKTQDTTTFLVCSKELAQRFIPEIHQLQHVLRIYVESTSENQQPWFSNYPKVIEVKKDATHLLDNLSTDVYKYLKHRTFLSFDGFSKIEKTTDNYGGNWWYGFIRLLITLPYSKDSCHKLVEFLRFYYEGNIKQLRVLSEFQANYKSNEAILWYTRPTIVFGLLNKALRQHNIEVMFLFGFFVQDFYQQLKTEFENFKSTHLEHHTIVKSYRGQVMHVDEIKQLKIGRYITNNSFLSTSLDRHLASLFLNSLLKPDDQFQNVLFEFEIDDRQEISNLFANISSLSCFPEESELLFMIGCEFEVQDIAFNEAENYWLVKMDLDYAYRSQEYRFNESTTHANLRGALKLCSSELTNCSTHVPVEDINTLFNELAGLFPSVEKWIRAIKLFCLGLRKYETSRNNSEPISYYKQALDMWNNYIDDDEYNRLLNIGEIHKIIAVCFEARYPRDKNSAMTHCDLAIRYMKSADEKAHTDYEKIDVMNRLANTYSCKMHISNNIKENAPMVMKYLELVIQKMLKYYTKNDIMIISRMERLAKLFVLVDKYDDALTNYKTVLEMYRQQTKPPLDWIESVCESMASIYVKHKHNYDSGLHYQLIRHEYTLKSQAMYRTDDINDINSKKHQIALSYEKLSVIYIKLCQYNLAYTNLSLAMKLYEEILESADLFGTVHRIAETKVALADIAMNLHQYGLASEHLHSVMRLCEGRPKFYDEKSKVADMDIKLSNHYAELQENNMADQHLTRALNTYRAINDSQYSCRVRVRTVSNGRVQRQKLKQELLARTSISRITTDTASKAVTTNVSIINDSTAPVNPSNVLACCFDKPREIVSSVTTPVKELNDYMELTVPDEESDDILLF</sequence>
<dbReference type="Gene3D" id="3.90.176.10">
    <property type="entry name" value="Toxin ADP-ribosyltransferase, Chain A, domain 1"/>
    <property type="match status" value="1"/>
</dbReference>
<name>A0A816S195_9BILA</name>
<dbReference type="PROSITE" id="PS51996">
    <property type="entry name" value="TR_MART"/>
    <property type="match status" value="1"/>
</dbReference>
<organism evidence="2 3">
    <name type="scientific">Rotaria magnacalcarata</name>
    <dbReference type="NCBI Taxonomy" id="392030"/>
    <lineage>
        <taxon>Eukaryota</taxon>
        <taxon>Metazoa</taxon>
        <taxon>Spiralia</taxon>
        <taxon>Gnathifera</taxon>
        <taxon>Rotifera</taxon>
        <taxon>Eurotatoria</taxon>
        <taxon>Bdelloidea</taxon>
        <taxon>Philodinida</taxon>
        <taxon>Philodinidae</taxon>
        <taxon>Rotaria</taxon>
    </lineage>
</organism>
<dbReference type="AlphaFoldDB" id="A0A816S195"/>
<dbReference type="SUPFAM" id="SSF56399">
    <property type="entry name" value="ADP-ribosylation"/>
    <property type="match status" value="1"/>
</dbReference>
<protein>
    <recommendedName>
        <fullName evidence="1">ADP ribosyltransferase domain-containing protein</fullName>
    </recommendedName>
</protein>